<gene>
    <name evidence="2" type="ORF">PGLA1383_LOCUS44899</name>
</gene>
<evidence type="ECO:0000256" key="1">
    <source>
        <dbReference type="SAM" id="Phobius"/>
    </source>
</evidence>
<keyword evidence="3" id="KW-1185">Reference proteome</keyword>
<comment type="caution">
    <text evidence="2">The sequence shown here is derived from an EMBL/GenBank/DDBJ whole genome shotgun (WGS) entry which is preliminary data.</text>
</comment>
<keyword evidence="1" id="KW-0472">Membrane</keyword>
<sequence>LESPALAEASIVVDNSTEPEEPDSIPLIPGETVSCVVSGTDDGLIDGMLCNGVRFVSKRRVREKTNWCGEAAQLPAFTAMWWKYLGLTCLCILSAATAAGLTLGLSSLEPWQMKVLRNIRPDEIDPYANSE</sequence>
<dbReference type="EMBL" id="CAJNNV010029360">
    <property type="protein sequence ID" value="CAE8628235.1"/>
    <property type="molecule type" value="Genomic_DNA"/>
</dbReference>
<reference evidence="2" key="1">
    <citation type="submission" date="2021-02" db="EMBL/GenBank/DDBJ databases">
        <authorList>
            <person name="Dougan E. K."/>
            <person name="Rhodes N."/>
            <person name="Thang M."/>
            <person name="Chan C."/>
        </authorList>
    </citation>
    <scope>NUCLEOTIDE SEQUENCE</scope>
</reference>
<evidence type="ECO:0000313" key="3">
    <source>
        <dbReference type="Proteomes" id="UP000654075"/>
    </source>
</evidence>
<name>A0A813GNJ1_POLGL</name>
<feature type="transmembrane region" description="Helical" evidence="1">
    <location>
        <begin position="84"/>
        <end position="108"/>
    </location>
</feature>
<proteinExistence type="predicted"/>
<dbReference type="AlphaFoldDB" id="A0A813GNJ1"/>
<organism evidence="2 3">
    <name type="scientific">Polarella glacialis</name>
    <name type="common">Dinoflagellate</name>
    <dbReference type="NCBI Taxonomy" id="89957"/>
    <lineage>
        <taxon>Eukaryota</taxon>
        <taxon>Sar</taxon>
        <taxon>Alveolata</taxon>
        <taxon>Dinophyceae</taxon>
        <taxon>Suessiales</taxon>
        <taxon>Suessiaceae</taxon>
        <taxon>Polarella</taxon>
    </lineage>
</organism>
<feature type="non-terminal residue" evidence="2">
    <location>
        <position position="1"/>
    </location>
</feature>
<protein>
    <submittedName>
        <fullName evidence="2">Uncharacterized protein</fullName>
    </submittedName>
</protein>
<evidence type="ECO:0000313" key="2">
    <source>
        <dbReference type="EMBL" id="CAE8628235.1"/>
    </source>
</evidence>
<dbReference type="Proteomes" id="UP000654075">
    <property type="component" value="Unassembled WGS sequence"/>
</dbReference>
<keyword evidence="1" id="KW-0812">Transmembrane</keyword>
<accession>A0A813GNJ1</accession>
<keyword evidence="1" id="KW-1133">Transmembrane helix</keyword>
<feature type="non-terminal residue" evidence="2">
    <location>
        <position position="131"/>
    </location>
</feature>